<proteinExistence type="predicted"/>
<organism evidence="1 2">
    <name type="scientific">Halteria grandinella</name>
    <dbReference type="NCBI Taxonomy" id="5974"/>
    <lineage>
        <taxon>Eukaryota</taxon>
        <taxon>Sar</taxon>
        <taxon>Alveolata</taxon>
        <taxon>Ciliophora</taxon>
        <taxon>Intramacronucleata</taxon>
        <taxon>Spirotrichea</taxon>
        <taxon>Stichotrichia</taxon>
        <taxon>Sporadotrichida</taxon>
        <taxon>Halteriidae</taxon>
        <taxon>Halteria</taxon>
    </lineage>
</organism>
<keyword evidence="2" id="KW-1185">Reference proteome</keyword>
<sequence length="363" mass="42212">MQAAVKNMNKTIGQERFKITGAYEYQTQIEQSIMNKVHYALYSSDKKMFMAEKESRLRLDPPFEPAGHFISQEESLNFQIDLGNNVRMQGIQQGEKGTALDEFLLKAINLQSFQIIMNKREITPLQAKLQIEKPFPTSLSTLILGNPCAWNISLYIDIINKSKGQISKLILKIRDPNFDASLLLEKVDPNPLRELDVTFDYYSDFITQHFFDCIDNLSTNLETLTIHIDGMYPRLEQIKLFRDNMESILPKLSYLHTLKFKPFLNQPHQGQADISFPPCLFLGQPPHLTSLVLFCEIPPLGYSIRLKDFLSELNEKRTSRLRVIIDYHDPWRQYRISFDQFKQLQTKFPMIELDIGIHSDTLK</sequence>
<dbReference type="AlphaFoldDB" id="A0A8J8NWD0"/>
<comment type="caution">
    <text evidence="1">The sequence shown here is derived from an EMBL/GenBank/DDBJ whole genome shotgun (WGS) entry which is preliminary data.</text>
</comment>
<name>A0A8J8NWD0_HALGN</name>
<dbReference type="EMBL" id="RRYP01005671">
    <property type="protein sequence ID" value="TNV81839.1"/>
    <property type="molecule type" value="Genomic_DNA"/>
</dbReference>
<accession>A0A8J8NWD0</accession>
<evidence type="ECO:0000313" key="1">
    <source>
        <dbReference type="EMBL" id="TNV81839.1"/>
    </source>
</evidence>
<protein>
    <submittedName>
        <fullName evidence="1">Uncharacterized protein</fullName>
    </submittedName>
</protein>
<evidence type="ECO:0000313" key="2">
    <source>
        <dbReference type="Proteomes" id="UP000785679"/>
    </source>
</evidence>
<reference evidence="1" key="1">
    <citation type="submission" date="2019-06" db="EMBL/GenBank/DDBJ databases">
        <authorList>
            <person name="Zheng W."/>
        </authorList>
    </citation>
    <scope>NUCLEOTIDE SEQUENCE</scope>
    <source>
        <strain evidence="1">QDHG01</strain>
    </source>
</reference>
<dbReference type="Proteomes" id="UP000785679">
    <property type="component" value="Unassembled WGS sequence"/>
</dbReference>
<gene>
    <name evidence="1" type="ORF">FGO68_gene3217</name>
</gene>